<accession>A0A7J8C3C6</accession>
<evidence type="ECO:0000259" key="9">
    <source>
        <dbReference type="PROSITE" id="PS51338"/>
    </source>
</evidence>
<evidence type="ECO:0000256" key="1">
    <source>
        <dbReference type="ARBA" id="ARBA00004496"/>
    </source>
</evidence>
<dbReference type="GO" id="GO:0005737">
    <property type="term" value="C:cytoplasm"/>
    <property type="evidence" value="ECO:0007669"/>
    <property type="project" value="UniProtKB-SubCell"/>
</dbReference>
<dbReference type="CDD" id="cd22060">
    <property type="entry name" value="WH2_MTSS1"/>
    <property type="match status" value="1"/>
</dbReference>
<dbReference type="InterPro" id="IPR030127">
    <property type="entry name" value="MTSS1/MTSS2"/>
</dbReference>
<keyword evidence="11" id="KW-1185">Reference proteome</keyword>
<feature type="region of interest" description="Disordered" evidence="7">
    <location>
        <begin position="431"/>
        <end position="477"/>
    </location>
</feature>
<dbReference type="GO" id="GO:0009898">
    <property type="term" value="C:cytoplasmic side of plasma membrane"/>
    <property type="evidence" value="ECO:0007669"/>
    <property type="project" value="TreeGrafter"/>
</dbReference>
<dbReference type="Gene3D" id="1.20.1270.60">
    <property type="entry name" value="Arfaptin homology (AH) domain/BAR domain"/>
    <property type="match status" value="1"/>
</dbReference>
<dbReference type="PROSITE" id="PS51082">
    <property type="entry name" value="WH2"/>
    <property type="match status" value="1"/>
</dbReference>
<feature type="region of interest" description="Disordered" evidence="7">
    <location>
        <begin position="331"/>
        <end position="361"/>
    </location>
</feature>
<keyword evidence="5" id="KW-0009">Actin-binding</keyword>
<feature type="domain" description="IMD" evidence="9">
    <location>
        <begin position="1"/>
        <end position="254"/>
    </location>
</feature>
<dbReference type="Pfam" id="PF02205">
    <property type="entry name" value="WH2"/>
    <property type="match status" value="1"/>
</dbReference>
<dbReference type="Proteomes" id="UP000593571">
    <property type="component" value="Unassembled WGS sequence"/>
</dbReference>
<proteinExistence type="inferred from homology"/>
<evidence type="ECO:0000256" key="3">
    <source>
        <dbReference type="ARBA" id="ARBA00022553"/>
    </source>
</evidence>
<dbReference type="EMBL" id="JACASE010000015">
    <property type="protein sequence ID" value="KAF6405317.1"/>
    <property type="molecule type" value="Genomic_DNA"/>
</dbReference>
<sequence length="759" mass="82411">MEAVIEKECSALGGLFQTIISDMKGSYPVWEDFINKAGKLQSQLRTTVVAAAAFLDAFQKVADMATNTRGGTREIGSALTRMCMRHRSIEAKLRQFSSALIDCLINPLQEQMEEWKKVANQLDKDHAKEYKKARQEIKKKSSDTLKLQKKAKKVDALGRGDIQPQLDSALQDVNDKYLLLEETEKQAVRKALIEERGRFCTFISMLRPVIEEEISMLGEITHLQTISEDLKSLTMDPHKLPSSSEQVILDLKGSDYSWSYQTPPSSPSTTMSRKSSVCSSLNSVNSSDSRSSGSHSHSPSSHYRCRSSNLAQQAPVRLSSVSSHDSGFISQDAFQSKSPSPMPPEAPNQLSNGFSHCSLSSEPRAGPVGANLFPHCLPASRLLPRVTSVHLPDYAHYYTIGPGMFPSSHIPSWKDWAKPGPYDQPLVNTLQRRKEKREPDPSGGGPSAAGGAPAAADEAQRPRSMTMSAATRPGEEMEACEELALALSRGLQLDTQRSSRDSLQCSSGYSTQTTTPCCSEDTIPSQVSDYDYFSVSGDQEADQQEFDKSSTIPRNSDISQSYRRMFQAKRPASTAGLPTTLGPAMVTPGVATIRRTPSTKPSVRRGTIGAGPIPIKTPVIPVKTPTVPDLPGVSPAPSDGLEERGEHTPESPSVGEGPQGVTGMPSSVWSGQASINPPLPGPKPSIPEEHRQAIPESEAEDQERDPSSATASPGRIPESDPADLSPRDTAQGEDMLNAIRRGVKLKKTMTNDRSAPRFS</sequence>
<dbReference type="PROSITE" id="PS51338">
    <property type="entry name" value="IMD"/>
    <property type="match status" value="1"/>
</dbReference>
<comment type="similarity">
    <text evidence="6">Belongs to the MTSS family.</text>
</comment>
<gene>
    <name evidence="10" type="ORF">HJG63_013705</name>
</gene>
<dbReference type="CDD" id="cd07643">
    <property type="entry name" value="I-BAR_IMD_MIM"/>
    <property type="match status" value="1"/>
</dbReference>
<dbReference type="GO" id="GO:0032233">
    <property type="term" value="P:positive regulation of actin filament bundle assembly"/>
    <property type="evidence" value="ECO:0007669"/>
    <property type="project" value="TreeGrafter"/>
</dbReference>
<feature type="compositionally biased region" description="Polar residues" evidence="7">
    <location>
        <begin position="664"/>
        <end position="675"/>
    </location>
</feature>
<feature type="region of interest" description="Disordered" evidence="7">
    <location>
        <begin position="493"/>
        <end position="517"/>
    </location>
</feature>
<evidence type="ECO:0000256" key="2">
    <source>
        <dbReference type="ARBA" id="ARBA00022490"/>
    </source>
</evidence>
<name>A0A7J8C3C6_ROUAE</name>
<dbReference type="GO" id="GO:0034334">
    <property type="term" value="P:adherens junction maintenance"/>
    <property type="evidence" value="ECO:0007669"/>
    <property type="project" value="TreeGrafter"/>
</dbReference>
<dbReference type="GO" id="GO:0007009">
    <property type="term" value="P:plasma membrane organization"/>
    <property type="evidence" value="ECO:0007669"/>
    <property type="project" value="InterPro"/>
</dbReference>
<feature type="region of interest" description="Disordered" evidence="7">
    <location>
        <begin position="259"/>
        <end position="309"/>
    </location>
</feature>
<dbReference type="GO" id="GO:0003779">
    <property type="term" value="F:actin binding"/>
    <property type="evidence" value="ECO:0007669"/>
    <property type="project" value="UniProtKB-KW"/>
</dbReference>
<keyword evidence="2" id="KW-0963">Cytoplasm</keyword>
<reference evidence="10 11" key="1">
    <citation type="journal article" date="2020" name="Nature">
        <title>Six reference-quality genomes reveal evolution of bat adaptations.</title>
        <authorList>
            <person name="Jebb D."/>
            <person name="Huang Z."/>
            <person name="Pippel M."/>
            <person name="Hughes G.M."/>
            <person name="Lavrichenko K."/>
            <person name="Devanna P."/>
            <person name="Winkler S."/>
            <person name="Jermiin L.S."/>
            <person name="Skirmuntt E.C."/>
            <person name="Katzourakis A."/>
            <person name="Burkitt-Gray L."/>
            <person name="Ray D.A."/>
            <person name="Sullivan K.A.M."/>
            <person name="Roscito J.G."/>
            <person name="Kirilenko B.M."/>
            <person name="Davalos L.M."/>
            <person name="Corthals A.P."/>
            <person name="Power M.L."/>
            <person name="Jones G."/>
            <person name="Ransome R.D."/>
            <person name="Dechmann D.K.N."/>
            <person name="Locatelli A.G."/>
            <person name="Puechmaille S.J."/>
            <person name="Fedrigo O."/>
            <person name="Jarvis E.D."/>
            <person name="Hiller M."/>
            <person name="Vernes S.C."/>
            <person name="Myers E.W."/>
            <person name="Teeling E.C."/>
        </authorList>
    </citation>
    <scope>NUCLEOTIDE SEQUENCE [LARGE SCALE GENOMIC DNA]</scope>
    <source>
        <strain evidence="10">MRouAeg1</strain>
        <tissue evidence="10">Muscle</tissue>
    </source>
</reference>
<feature type="compositionally biased region" description="Low complexity" evidence="7">
    <location>
        <begin position="612"/>
        <end position="627"/>
    </location>
</feature>
<feature type="compositionally biased region" description="Polar residues" evidence="7">
    <location>
        <begin position="348"/>
        <end position="361"/>
    </location>
</feature>
<protein>
    <submittedName>
        <fullName evidence="10">MTSS I-BAR domain containing 1</fullName>
    </submittedName>
</protein>
<dbReference type="InterPro" id="IPR027267">
    <property type="entry name" value="AH/BAR_dom_sf"/>
</dbReference>
<evidence type="ECO:0000259" key="8">
    <source>
        <dbReference type="PROSITE" id="PS51082"/>
    </source>
</evidence>
<dbReference type="PANTHER" id="PTHR15708:SF10">
    <property type="entry name" value="PROTEIN MTSS 1"/>
    <property type="match status" value="1"/>
</dbReference>
<feature type="region of interest" description="Disordered" evidence="7">
    <location>
        <begin position="594"/>
        <end position="759"/>
    </location>
</feature>
<comment type="subcellular location">
    <subcellularLocation>
        <location evidence="1">Cytoplasm</location>
    </subcellularLocation>
</comment>
<evidence type="ECO:0000256" key="4">
    <source>
        <dbReference type="ARBA" id="ARBA00023054"/>
    </source>
</evidence>
<keyword evidence="4" id="KW-0175">Coiled coil</keyword>
<dbReference type="FunFam" id="1.20.1270.60:FF:000010">
    <property type="entry name" value="Metastasis suppressor 1, isoform CRA_e"/>
    <property type="match status" value="1"/>
</dbReference>
<keyword evidence="3" id="KW-0597">Phosphoprotein</keyword>
<evidence type="ECO:0000256" key="6">
    <source>
        <dbReference type="ARBA" id="ARBA00061293"/>
    </source>
</evidence>
<feature type="domain" description="WH2" evidence="8">
    <location>
        <begin position="731"/>
        <end position="748"/>
    </location>
</feature>
<dbReference type="InterPro" id="IPR003124">
    <property type="entry name" value="WH2_dom"/>
</dbReference>
<dbReference type="GO" id="GO:0015629">
    <property type="term" value="C:actin cytoskeleton"/>
    <property type="evidence" value="ECO:0007669"/>
    <property type="project" value="TreeGrafter"/>
</dbReference>
<evidence type="ECO:0000256" key="5">
    <source>
        <dbReference type="ARBA" id="ARBA00023203"/>
    </source>
</evidence>
<dbReference type="GO" id="GO:0005543">
    <property type="term" value="F:phospholipid binding"/>
    <property type="evidence" value="ECO:0007669"/>
    <property type="project" value="TreeGrafter"/>
</dbReference>
<dbReference type="PANTHER" id="PTHR15708">
    <property type="entry name" value="ACTIN BUNDLING/MISSING IN METASTASIS-RELATED"/>
    <property type="match status" value="1"/>
</dbReference>
<evidence type="ECO:0000313" key="11">
    <source>
        <dbReference type="Proteomes" id="UP000593571"/>
    </source>
</evidence>
<dbReference type="OrthoDB" id="10061327at2759"/>
<evidence type="ECO:0000256" key="7">
    <source>
        <dbReference type="SAM" id="MobiDB-lite"/>
    </source>
</evidence>
<dbReference type="AlphaFoldDB" id="A0A7J8C3C6"/>
<evidence type="ECO:0000313" key="10">
    <source>
        <dbReference type="EMBL" id="KAF6405317.1"/>
    </source>
</evidence>
<organism evidence="10 11">
    <name type="scientific">Rousettus aegyptiacus</name>
    <name type="common">Egyptian fruit bat</name>
    <name type="synonym">Pteropus aegyptiacus</name>
    <dbReference type="NCBI Taxonomy" id="9407"/>
    <lineage>
        <taxon>Eukaryota</taxon>
        <taxon>Metazoa</taxon>
        <taxon>Chordata</taxon>
        <taxon>Craniata</taxon>
        <taxon>Vertebrata</taxon>
        <taxon>Euteleostomi</taxon>
        <taxon>Mammalia</taxon>
        <taxon>Eutheria</taxon>
        <taxon>Laurasiatheria</taxon>
        <taxon>Chiroptera</taxon>
        <taxon>Yinpterochiroptera</taxon>
        <taxon>Pteropodoidea</taxon>
        <taxon>Pteropodidae</taxon>
        <taxon>Rousettinae</taxon>
        <taxon>Rousettus</taxon>
    </lineage>
</organism>
<dbReference type="InterPro" id="IPR013606">
    <property type="entry name" value="I-BAR_dom"/>
</dbReference>
<comment type="caution">
    <text evidence="10">The sequence shown here is derived from an EMBL/GenBank/DDBJ whole genome shotgun (WGS) entry which is preliminary data.</text>
</comment>
<dbReference type="Pfam" id="PF08397">
    <property type="entry name" value="IMD"/>
    <property type="match status" value="1"/>
</dbReference>
<dbReference type="SUPFAM" id="SSF103657">
    <property type="entry name" value="BAR/IMD domain-like"/>
    <property type="match status" value="1"/>
</dbReference>